<dbReference type="eggNOG" id="COG2010">
    <property type="taxonomic scope" value="Bacteria"/>
</dbReference>
<evidence type="ECO:0000259" key="3">
    <source>
        <dbReference type="Pfam" id="PF03712"/>
    </source>
</evidence>
<gene>
    <name evidence="4" type="ordered locus">Mesil_1400</name>
</gene>
<dbReference type="GO" id="GO:0005507">
    <property type="term" value="F:copper ion binding"/>
    <property type="evidence" value="ECO:0007669"/>
    <property type="project" value="InterPro"/>
</dbReference>
<feature type="signal peptide" evidence="2">
    <location>
        <begin position="1"/>
        <end position="26"/>
    </location>
</feature>
<organism evidence="4 5">
    <name type="scientific">Allomeiothermus silvanus (strain ATCC 700542 / DSM 9946 / NBRC 106475 / NCIMB 13440 / VI-R2)</name>
    <name type="common">Thermus silvanus</name>
    <dbReference type="NCBI Taxonomy" id="526227"/>
    <lineage>
        <taxon>Bacteria</taxon>
        <taxon>Thermotogati</taxon>
        <taxon>Deinococcota</taxon>
        <taxon>Deinococci</taxon>
        <taxon>Thermales</taxon>
        <taxon>Thermaceae</taxon>
        <taxon>Allomeiothermus</taxon>
    </lineage>
</organism>
<keyword evidence="4" id="KW-0560">Oxidoreductase</keyword>
<name>D7BEU0_ALLS1</name>
<dbReference type="Proteomes" id="UP000001916">
    <property type="component" value="Chromosome"/>
</dbReference>
<dbReference type="GO" id="GO:0020037">
    <property type="term" value="F:heme binding"/>
    <property type="evidence" value="ECO:0007669"/>
    <property type="project" value="InterPro"/>
</dbReference>
<evidence type="ECO:0000256" key="2">
    <source>
        <dbReference type="SAM" id="SignalP"/>
    </source>
</evidence>
<dbReference type="SUPFAM" id="SSF46626">
    <property type="entry name" value="Cytochrome c"/>
    <property type="match status" value="1"/>
</dbReference>
<dbReference type="InterPro" id="IPR014784">
    <property type="entry name" value="Cu2_ascorb_mOase-like_C"/>
</dbReference>
<dbReference type="RefSeq" id="WP_013157862.1">
    <property type="nucleotide sequence ID" value="NC_014212.1"/>
</dbReference>
<evidence type="ECO:0000313" key="4">
    <source>
        <dbReference type="EMBL" id="ADH63293.1"/>
    </source>
</evidence>
<evidence type="ECO:0000313" key="5">
    <source>
        <dbReference type="Proteomes" id="UP000001916"/>
    </source>
</evidence>
<dbReference type="InterPro" id="IPR008977">
    <property type="entry name" value="PHM/PNGase_F_dom_sf"/>
</dbReference>
<dbReference type="InterPro" id="IPR036939">
    <property type="entry name" value="Cu2_ascorb_mOase_N_sf"/>
</dbReference>
<dbReference type="KEGG" id="msv:Mesil_1400"/>
<feature type="chain" id="PRO_5003093364" evidence="2">
    <location>
        <begin position="27"/>
        <end position="467"/>
    </location>
</feature>
<dbReference type="OrthoDB" id="258766at2"/>
<dbReference type="AlphaFoldDB" id="D7BEU0"/>
<dbReference type="EMBL" id="CP002042">
    <property type="protein sequence ID" value="ADH63293.1"/>
    <property type="molecule type" value="Genomic_DNA"/>
</dbReference>
<dbReference type="SUPFAM" id="SSF49742">
    <property type="entry name" value="PHM/PNGase F"/>
    <property type="match status" value="2"/>
</dbReference>
<keyword evidence="1" id="KW-1015">Disulfide bond</keyword>
<reference evidence="4 5" key="1">
    <citation type="journal article" date="2010" name="Stand. Genomic Sci.">
        <title>Complete genome sequence of Meiothermus silvanus type strain (VI-R2).</title>
        <authorList>
            <person name="Sikorski J."/>
            <person name="Tindall B.J."/>
            <person name="Lowry S."/>
            <person name="Lucas S."/>
            <person name="Nolan M."/>
            <person name="Copeland A."/>
            <person name="Glavina Del Rio T."/>
            <person name="Tice H."/>
            <person name="Cheng J.F."/>
            <person name="Han C."/>
            <person name="Pitluck S."/>
            <person name="Liolios K."/>
            <person name="Ivanova N."/>
            <person name="Mavromatis K."/>
            <person name="Mikhailova N."/>
            <person name="Pati A."/>
            <person name="Goodwin L."/>
            <person name="Chen A."/>
            <person name="Palaniappan K."/>
            <person name="Land M."/>
            <person name="Hauser L."/>
            <person name="Chang Y.J."/>
            <person name="Jeffries C.D."/>
            <person name="Rohde M."/>
            <person name="Goker M."/>
            <person name="Woyke T."/>
            <person name="Bristow J."/>
            <person name="Eisen J.A."/>
            <person name="Markowitz V."/>
            <person name="Hugenholtz P."/>
            <person name="Kyrpides N.C."/>
            <person name="Klenk H.P."/>
            <person name="Lapidus A."/>
        </authorList>
    </citation>
    <scope>NUCLEOTIDE SEQUENCE [LARGE SCALE GENOMIC DNA]</scope>
    <source>
        <strain evidence="5">ATCC 700542 / DSM 9946 / VI-R2</strain>
    </source>
</reference>
<protein>
    <submittedName>
        <fullName evidence="4">Monooxygenase</fullName>
    </submittedName>
</protein>
<dbReference type="Gene3D" id="2.60.120.230">
    <property type="match status" value="1"/>
</dbReference>
<dbReference type="GO" id="GO:0016715">
    <property type="term" value="F:oxidoreductase activity, acting on paired donors, with incorporation or reduction of molecular oxygen, reduced ascorbate as one donor, and incorporation of one atom of oxygen"/>
    <property type="evidence" value="ECO:0007669"/>
    <property type="project" value="InterPro"/>
</dbReference>
<dbReference type="InterPro" id="IPR036909">
    <property type="entry name" value="Cyt_c-like_dom_sf"/>
</dbReference>
<dbReference type="HOGENOM" id="CLU_039620_0_0_0"/>
<evidence type="ECO:0000256" key="1">
    <source>
        <dbReference type="ARBA" id="ARBA00023157"/>
    </source>
</evidence>
<proteinExistence type="predicted"/>
<dbReference type="Gene3D" id="2.60.120.310">
    <property type="entry name" value="Copper type II, ascorbate-dependent monooxygenase, N-terminal domain"/>
    <property type="match status" value="1"/>
</dbReference>
<dbReference type="InterPro" id="IPR024548">
    <property type="entry name" value="Cu2_monoox_C"/>
</dbReference>
<sequence length="467" mass="50310">MKRFLLLSLCALLLFAALRGSVSAQAGDSIPTYYGTVGPILQTHCVGCHSEGGIAPFPLDDPQWAVRMAPAMAAAVQSGRMPPWPPGGDTPPLQGDRRLSAETIRTLVRWAEAGAPLGRLRYLPLPSSDTGAAALPYRLQPAQAYTPDAKLSDDYRCFLIDSAMGSDTFVTGYRIRPGQPRLVHHVILFVIGREQLALAQSRDGRDGRPGWPCFGGPGLSGNPADIGAPLGFWVPGTQGTDFPPGTGFLMRSGSRIVMQVHYNLAAGPAAPDQTRLELATAPGSAGLKPLLGNAVIAPVEIRCPPGATGERCTREYALAHTGMRFVAEGSHLLCNTSPALYQARDIGDGSSQTTTCDRPVTGDRVLLGVTAHMHLRGVRVKLELNPGTPRAQTLLEIPRWDFRWQGQYWFQEPIRANRGDTVRITCVYDNSGPIPGPGGEPLEPRYMVWGEGTTDEMCLGFLSWVRP</sequence>
<feature type="domain" description="Copper type II ascorbate-dependent monooxygenase C-terminal" evidence="3">
    <location>
        <begin position="366"/>
        <end position="463"/>
    </location>
</feature>
<dbReference type="STRING" id="526227.Mesil_1400"/>
<accession>D7BEU0</accession>
<keyword evidence="5" id="KW-1185">Reference proteome</keyword>
<dbReference type="Pfam" id="PF03712">
    <property type="entry name" value="Cu2_monoox_C"/>
    <property type="match status" value="1"/>
</dbReference>
<keyword evidence="2" id="KW-0732">Signal</keyword>
<dbReference type="GO" id="GO:0009055">
    <property type="term" value="F:electron transfer activity"/>
    <property type="evidence" value="ECO:0007669"/>
    <property type="project" value="InterPro"/>
</dbReference>
<keyword evidence="4" id="KW-0503">Monooxygenase</keyword>